<feature type="region of interest" description="Disordered" evidence="1">
    <location>
        <begin position="109"/>
        <end position="130"/>
    </location>
</feature>
<feature type="compositionally biased region" description="Basic residues" evidence="1">
    <location>
        <begin position="181"/>
        <end position="194"/>
    </location>
</feature>
<evidence type="ECO:0000313" key="2">
    <source>
        <dbReference type="EMBL" id="KAJ1525726.1"/>
    </source>
</evidence>
<reference evidence="2" key="1">
    <citation type="submission" date="2022-12" db="EMBL/GenBank/DDBJ databases">
        <title>Chromosome-level genome assembly of the bean flower thrips Megalurothrips usitatus.</title>
        <authorList>
            <person name="Ma L."/>
            <person name="Liu Q."/>
            <person name="Li H."/>
            <person name="Cai W."/>
        </authorList>
    </citation>
    <scope>NUCLEOTIDE SEQUENCE</scope>
    <source>
        <strain evidence="2">Cailab_2022a</strain>
    </source>
</reference>
<feature type="compositionally biased region" description="Basic and acidic residues" evidence="1">
    <location>
        <begin position="195"/>
        <end position="208"/>
    </location>
</feature>
<accession>A0AAV7XPY9</accession>
<dbReference type="Proteomes" id="UP001075354">
    <property type="component" value="Chromosome 7"/>
</dbReference>
<proteinExistence type="predicted"/>
<organism evidence="2 3">
    <name type="scientific">Megalurothrips usitatus</name>
    <name type="common">bean blossom thrips</name>
    <dbReference type="NCBI Taxonomy" id="439358"/>
    <lineage>
        <taxon>Eukaryota</taxon>
        <taxon>Metazoa</taxon>
        <taxon>Ecdysozoa</taxon>
        <taxon>Arthropoda</taxon>
        <taxon>Hexapoda</taxon>
        <taxon>Insecta</taxon>
        <taxon>Pterygota</taxon>
        <taxon>Neoptera</taxon>
        <taxon>Paraneoptera</taxon>
        <taxon>Thysanoptera</taxon>
        <taxon>Terebrantia</taxon>
        <taxon>Thripoidea</taxon>
        <taxon>Thripidae</taxon>
        <taxon>Megalurothrips</taxon>
    </lineage>
</organism>
<feature type="region of interest" description="Disordered" evidence="1">
    <location>
        <begin position="181"/>
        <end position="275"/>
    </location>
</feature>
<feature type="compositionally biased region" description="Basic residues" evidence="1">
    <location>
        <begin position="243"/>
        <end position="254"/>
    </location>
</feature>
<evidence type="ECO:0000313" key="3">
    <source>
        <dbReference type="Proteomes" id="UP001075354"/>
    </source>
</evidence>
<keyword evidence="3" id="KW-1185">Reference proteome</keyword>
<evidence type="ECO:0000256" key="1">
    <source>
        <dbReference type="SAM" id="MobiDB-lite"/>
    </source>
</evidence>
<comment type="caution">
    <text evidence="2">The sequence shown here is derived from an EMBL/GenBank/DDBJ whole genome shotgun (WGS) entry which is preliminary data.</text>
</comment>
<protein>
    <submittedName>
        <fullName evidence="2">Uncharacterized protein</fullName>
    </submittedName>
</protein>
<gene>
    <name evidence="2" type="ORF">ONE63_008934</name>
</gene>
<dbReference type="AlphaFoldDB" id="A0AAV7XPY9"/>
<sequence>MSSCDPVLDPDVVRERGAAAVPGHAAAHVAGEPVDAARQVAGLPAAGGAARGRGRRLRGLHRLPGPPPHALRLPAGAAAQGRVLGPHLHPPVRGHARQRRALRRGAHRRHPVLPGQPPAVAAHQGGGEGHVVRHPARLPAAAGHAHVGRRLLPALVPRAAAARRHVRPRAPARLLRAHRLAPLHVQRRRRRRGEHPHDVDARAGDRPPHLLRLPQPPDPHQRPGGLRPPARGDEHRLLDMPGRLRRGVRLRARPRPLPVRGGANVQRPGPGLRLL</sequence>
<dbReference type="EMBL" id="JAPTSV010000007">
    <property type="protein sequence ID" value="KAJ1525726.1"/>
    <property type="molecule type" value="Genomic_DNA"/>
</dbReference>
<name>A0AAV7XPY9_9NEOP</name>